<keyword evidence="2" id="KW-0663">Pyridoxal phosphate</keyword>
<dbReference type="SMART" id="SM00345">
    <property type="entry name" value="HTH_GNTR"/>
    <property type="match status" value="1"/>
</dbReference>
<proteinExistence type="inferred from homology"/>
<evidence type="ECO:0000313" key="8">
    <source>
        <dbReference type="Proteomes" id="UP000184447"/>
    </source>
</evidence>
<dbReference type="InterPro" id="IPR051446">
    <property type="entry name" value="HTH_trans_reg/aminotransferase"/>
</dbReference>
<dbReference type="PANTHER" id="PTHR46577">
    <property type="entry name" value="HTH-TYPE TRANSCRIPTIONAL REGULATORY PROTEIN GABR"/>
    <property type="match status" value="1"/>
</dbReference>
<dbReference type="PANTHER" id="PTHR46577:SF1">
    <property type="entry name" value="HTH-TYPE TRANSCRIPTIONAL REGULATORY PROTEIN GABR"/>
    <property type="match status" value="1"/>
</dbReference>
<dbReference type="Pfam" id="PF00392">
    <property type="entry name" value="GntR"/>
    <property type="match status" value="1"/>
</dbReference>
<dbReference type="GO" id="GO:0003824">
    <property type="term" value="F:catalytic activity"/>
    <property type="evidence" value="ECO:0007669"/>
    <property type="project" value="UniProtKB-ARBA"/>
</dbReference>
<dbReference type="InterPro" id="IPR015422">
    <property type="entry name" value="PyrdxlP-dep_Trfase_small"/>
</dbReference>
<dbReference type="Proteomes" id="UP000184447">
    <property type="component" value="Unassembled WGS sequence"/>
</dbReference>
<dbReference type="PROSITE" id="PS50949">
    <property type="entry name" value="HTH_GNTR"/>
    <property type="match status" value="1"/>
</dbReference>
<name>A0A1M5SKS0_9CLOT</name>
<protein>
    <submittedName>
        <fullName evidence="7">Transcriptional regulator, GntR family</fullName>
    </submittedName>
</protein>
<dbReference type="Gene3D" id="3.40.640.10">
    <property type="entry name" value="Type I PLP-dependent aspartate aminotransferase-like (Major domain)"/>
    <property type="match status" value="1"/>
</dbReference>
<dbReference type="GO" id="GO:0003677">
    <property type="term" value="F:DNA binding"/>
    <property type="evidence" value="ECO:0007669"/>
    <property type="project" value="UniProtKB-KW"/>
</dbReference>
<evidence type="ECO:0000256" key="1">
    <source>
        <dbReference type="ARBA" id="ARBA00005384"/>
    </source>
</evidence>
<feature type="domain" description="HTH gntR-type" evidence="6">
    <location>
        <begin position="12"/>
        <end position="80"/>
    </location>
</feature>
<dbReference type="InterPro" id="IPR015424">
    <property type="entry name" value="PyrdxlP-dep_Trfase"/>
</dbReference>
<dbReference type="InterPro" id="IPR000524">
    <property type="entry name" value="Tscrpt_reg_HTH_GntR"/>
</dbReference>
<dbReference type="Gene3D" id="3.90.1150.10">
    <property type="entry name" value="Aspartate Aminotransferase, domain 1"/>
    <property type="match status" value="1"/>
</dbReference>
<dbReference type="Gene3D" id="1.10.10.10">
    <property type="entry name" value="Winged helix-like DNA-binding domain superfamily/Winged helix DNA-binding domain"/>
    <property type="match status" value="1"/>
</dbReference>
<dbReference type="OrthoDB" id="9802328at2"/>
<evidence type="ECO:0000256" key="4">
    <source>
        <dbReference type="ARBA" id="ARBA00023125"/>
    </source>
</evidence>
<dbReference type="InterPro" id="IPR004839">
    <property type="entry name" value="Aminotransferase_I/II_large"/>
</dbReference>
<dbReference type="GO" id="GO:0003700">
    <property type="term" value="F:DNA-binding transcription factor activity"/>
    <property type="evidence" value="ECO:0007669"/>
    <property type="project" value="InterPro"/>
</dbReference>
<evidence type="ECO:0000313" key="7">
    <source>
        <dbReference type="EMBL" id="SHH39101.1"/>
    </source>
</evidence>
<dbReference type="STRING" id="1121316.SAMN02745207_00991"/>
<dbReference type="EMBL" id="FQXM01000004">
    <property type="protein sequence ID" value="SHH39101.1"/>
    <property type="molecule type" value="Genomic_DNA"/>
</dbReference>
<keyword evidence="4" id="KW-0238">DNA-binding</keyword>
<dbReference type="InterPro" id="IPR015421">
    <property type="entry name" value="PyrdxlP-dep_Trfase_major"/>
</dbReference>
<reference evidence="7 8" key="1">
    <citation type="submission" date="2016-11" db="EMBL/GenBank/DDBJ databases">
        <authorList>
            <person name="Jaros S."/>
            <person name="Januszkiewicz K."/>
            <person name="Wedrychowicz H."/>
        </authorList>
    </citation>
    <scope>NUCLEOTIDE SEQUENCE [LARGE SCALE GENOMIC DNA]</scope>
    <source>
        <strain evidence="7 8">DSM 8605</strain>
    </source>
</reference>
<dbReference type="SUPFAM" id="SSF46785">
    <property type="entry name" value="Winged helix' DNA-binding domain"/>
    <property type="match status" value="1"/>
</dbReference>
<evidence type="ECO:0000256" key="3">
    <source>
        <dbReference type="ARBA" id="ARBA00023015"/>
    </source>
</evidence>
<dbReference type="GO" id="GO:0030170">
    <property type="term" value="F:pyridoxal phosphate binding"/>
    <property type="evidence" value="ECO:0007669"/>
    <property type="project" value="InterPro"/>
</dbReference>
<dbReference type="SUPFAM" id="SSF53383">
    <property type="entry name" value="PLP-dependent transferases"/>
    <property type="match status" value="1"/>
</dbReference>
<keyword evidence="8" id="KW-1185">Reference proteome</keyword>
<dbReference type="RefSeq" id="WP_073337318.1">
    <property type="nucleotide sequence ID" value="NZ_FQXM01000004.1"/>
</dbReference>
<evidence type="ECO:0000259" key="6">
    <source>
        <dbReference type="PROSITE" id="PS50949"/>
    </source>
</evidence>
<accession>A0A1M5SKS0</accession>
<dbReference type="Pfam" id="PF00155">
    <property type="entry name" value="Aminotran_1_2"/>
    <property type="match status" value="1"/>
</dbReference>
<dbReference type="InterPro" id="IPR036390">
    <property type="entry name" value="WH_DNA-bd_sf"/>
</dbReference>
<organism evidence="7 8">
    <name type="scientific">Clostridium grantii DSM 8605</name>
    <dbReference type="NCBI Taxonomy" id="1121316"/>
    <lineage>
        <taxon>Bacteria</taxon>
        <taxon>Bacillati</taxon>
        <taxon>Bacillota</taxon>
        <taxon>Clostridia</taxon>
        <taxon>Eubacteriales</taxon>
        <taxon>Clostridiaceae</taxon>
        <taxon>Clostridium</taxon>
    </lineage>
</organism>
<dbReference type="InterPro" id="IPR036388">
    <property type="entry name" value="WH-like_DNA-bd_sf"/>
</dbReference>
<dbReference type="CDD" id="cd00609">
    <property type="entry name" value="AAT_like"/>
    <property type="match status" value="1"/>
</dbReference>
<evidence type="ECO:0000256" key="5">
    <source>
        <dbReference type="ARBA" id="ARBA00023163"/>
    </source>
</evidence>
<comment type="similarity">
    <text evidence="1">In the C-terminal section; belongs to the class-I pyridoxal-phosphate-dependent aminotransferase family.</text>
</comment>
<dbReference type="AlphaFoldDB" id="A0A1M5SKS0"/>
<keyword evidence="5" id="KW-0804">Transcription</keyword>
<keyword evidence="3" id="KW-0805">Transcription regulation</keyword>
<evidence type="ECO:0000256" key="2">
    <source>
        <dbReference type="ARBA" id="ARBA00022898"/>
    </source>
</evidence>
<gene>
    <name evidence="7" type="ORF">SAMN02745207_00991</name>
</gene>
<sequence length="469" mass="55139">MKNFYFSFDEDDIKYKKVAIHLKAMINNHELIHGEKLPTIREYSKLLGVNTSTIINAYELLQNEGYAYKKMGSGTYVKKEEQKNYILKEYSNTYKKLTRGNLENFIDFTGETTSSEFFPVDTFKKVLNEVLDRDKEDAFIYQDALGYKGLRKSINKHFWNNKMEIDDILVVSGAQQGIDIITKAIINVNDNVVIEKPSYSGAMNVFKWRKANIIEIDMKKDGIQVEELEKILQKNRIKCFYTMPYFQNPTGVTYSFEKKKRILELAEIYDFYIIEDDYLSDISYDNRVEFKSLKSMDTKDRVIYIKSFSKIFLPGIRIGYVIPPQKYSDKIQTFKINTDITTSSLMQRALDIYIRKGLWKQHIKNLNLEYKKRYEFLIKECNNLLKDKVQIYDTYGGLSLFLKIQRKDVNCIKLFEYCKDNNVLITPGMLYYLNSDDGMQYFKIGFSKVDTKAIHQGLMVINNLLKESE</sequence>
<dbReference type="CDD" id="cd07377">
    <property type="entry name" value="WHTH_GntR"/>
    <property type="match status" value="1"/>
</dbReference>